<evidence type="ECO:0000256" key="1">
    <source>
        <dbReference type="SAM" id="Phobius"/>
    </source>
</evidence>
<feature type="transmembrane region" description="Helical" evidence="1">
    <location>
        <begin position="67"/>
        <end position="86"/>
    </location>
</feature>
<reference evidence="2" key="1">
    <citation type="journal article" date="2024" name="Syst. Appl. Microbiol.">
        <title>First single-strain enrichments of Electrothrix cable bacteria, description of E. aestuarii sp. nov. and E. rattekaaiensis sp. nov., and proposal of a cable bacteria taxonomy following the rules of the SeqCode.</title>
        <authorList>
            <person name="Plum-Jensen L.E."/>
            <person name="Schramm A."/>
            <person name="Marshall I.P.G."/>
        </authorList>
    </citation>
    <scope>NUCLEOTIDE SEQUENCE</scope>
    <source>
        <strain evidence="2">Rat1</strain>
    </source>
</reference>
<feature type="transmembrane region" description="Helical" evidence="1">
    <location>
        <begin position="177"/>
        <end position="195"/>
    </location>
</feature>
<sequence>MNKGTMHSWEPAVRELCRAQDLRPWLEKGSGKFILCLLLIIIGGAIYGASLGIWRAPLQACFVAVKFPLLLLLTALGTALINGMLAQLLQAPIQFRQSLLAVLMSFALLAVMLASFTPLIGFLLWHLPPMSSKGQMDTHRIFLLANVAVIAFSGTVANLQLYYLLKQISGKSAGQILAVWLAMNLFLGAQLSWNLRPFVGTPALPVTFMRDDPFNGSFYEAVFLLVQRSML</sequence>
<dbReference type="EMBL" id="CP159373">
    <property type="protein sequence ID" value="XCN72059.1"/>
    <property type="molecule type" value="Genomic_DNA"/>
</dbReference>
<proteinExistence type="predicted"/>
<evidence type="ECO:0000313" key="2">
    <source>
        <dbReference type="EMBL" id="XCN72059.1"/>
    </source>
</evidence>
<feature type="transmembrane region" description="Helical" evidence="1">
    <location>
        <begin position="98"/>
        <end position="121"/>
    </location>
</feature>
<organism evidence="2">
    <name type="scientific">Candidatus Electrothrix aestuarii</name>
    <dbReference type="NCBI Taxonomy" id="3062594"/>
    <lineage>
        <taxon>Bacteria</taxon>
        <taxon>Pseudomonadati</taxon>
        <taxon>Thermodesulfobacteriota</taxon>
        <taxon>Desulfobulbia</taxon>
        <taxon>Desulfobulbales</taxon>
        <taxon>Desulfobulbaceae</taxon>
        <taxon>Candidatus Electrothrix</taxon>
    </lineage>
</organism>
<feature type="transmembrane region" description="Helical" evidence="1">
    <location>
        <begin position="33"/>
        <end position="55"/>
    </location>
</feature>
<keyword evidence="1" id="KW-0472">Membrane</keyword>
<dbReference type="AlphaFoldDB" id="A0AAU8LSF5"/>
<feature type="transmembrane region" description="Helical" evidence="1">
    <location>
        <begin position="141"/>
        <end position="165"/>
    </location>
</feature>
<keyword evidence="1" id="KW-0812">Transmembrane</keyword>
<accession>A0AAU8LSF5</accession>
<name>A0AAU8LSF5_9BACT</name>
<gene>
    <name evidence="2" type="ORF">Q3M24_17350</name>
</gene>
<dbReference type="KEGG" id="eaj:Q3M24_17350"/>
<keyword evidence="1" id="KW-1133">Transmembrane helix</keyword>
<protein>
    <submittedName>
        <fullName evidence="2">Uncharacterized protein</fullName>
    </submittedName>
</protein>
<reference evidence="2" key="2">
    <citation type="submission" date="2024-06" db="EMBL/GenBank/DDBJ databases">
        <authorList>
            <person name="Plum-Jensen L.E."/>
            <person name="Schramm A."/>
            <person name="Marshall I.P.G."/>
        </authorList>
    </citation>
    <scope>NUCLEOTIDE SEQUENCE</scope>
    <source>
        <strain evidence="2">Rat1</strain>
    </source>
</reference>